<keyword evidence="2" id="KW-0812">Transmembrane</keyword>
<dbReference type="EMBL" id="AFNW01000197">
    <property type="protein sequence ID" value="EKJ72282.1"/>
    <property type="molecule type" value="Genomic_DNA"/>
</dbReference>
<comment type="caution">
    <text evidence="4">The sequence shown here is derived from an EMBL/GenBank/DDBJ whole genome shotgun (WGS) entry which is preliminary data.</text>
</comment>
<evidence type="ECO:0000256" key="1">
    <source>
        <dbReference type="SAM" id="MobiDB-lite"/>
    </source>
</evidence>
<feature type="chain" id="PRO_5003870674" description="Extracellular membrane protein CFEM domain-containing protein" evidence="3">
    <location>
        <begin position="18"/>
        <end position="256"/>
    </location>
</feature>
<dbReference type="OrthoDB" id="5087000at2759"/>
<dbReference type="AlphaFoldDB" id="K3VDW3"/>
<dbReference type="HOGENOM" id="CLU_1086028_0_0_1"/>
<gene>
    <name evidence="4" type="ORF">FPSE_07511</name>
</gene>
<proteinExistence type="predicted"/>
<keyword evidence="3" id="KW-0732">Signal</keyword>
<dbReference type="KEGG" id="fpu:FPSE_07511"/>
<keyword evidence="2" id="KW-1133">Transmembrane helix</keyword>
<dbReference type="RefSeq" id="XP_009258904.1">
    <property type="nucleotide sequence ID" value="XM_009260629.1"/>
</dbReference>
<organism evidence="4 5">
    <name type="scientific">Fusarium pseudograminearum (strain CS3096)</name>
    <name type="common">Wheat and barley crown-rot fungus</name>
    <dbReference type="NCBI Taxonomy" id="1028729"/>
    <lineage>
        <taxon>Eukaryota</taxon>
        <taxon>Fungi</taxon>
        <taxon>Dikarya</taxon>
        <taxon>Ascomycota</taxon>
        <taxon>Pezizomycotina</taxon>
        <taxon>Sordariomycetes</taxon>
        <taxon>Hypocreomycetidae</taxon>
        <taxon>Hypocreales</taxon>
        <taxon>Nectriaceae</taxon>
        <taxon>Fusarium</taxon>
    </lineage>
</organism>
<feature type="transmembrane region" description="Helical" evidence="2">
    <location>
        <begin position="138"/>
        <end position="162"/>
    </location>
</feature>
<sequence length="256" mass="28300">MELRWLILSLFFTTCLAAENSTKPWGYVWNSSHPYWNDEIKPCAETWMPMCYEYIEGEATVPILCECGQDHYENDFLIAFAQCIAKEKPENSEIGFQGLQWDCSQQGLSVNMTKREFMRIAEGGEVFPTTSSSLSTGAIAGIAVGAIAAGAAAIGTLICLWLQRRKKNGAKLESNPPSSPKPENSWATEFKPEWTANAPVELPPTNYAAAELPPESAPIYEMDAMPKKPVEMPGSIPDTKEEEKKEKPVDQEGQGV</sequence>
<keyword evidence="2" id="KW-0472">Membrane</keyword>
<accession>K3VDW3</accession>
<evidence type="ECO:0000256" key="2">
    <source>
        <dbReference type="SAM" id="Phobius"/>
    </source>
</evidence>
<name>K3VDW3_FUSPC</name>
<feature type="compositionally biased region" description="Basic and acidic residues" evidence="1">
    <location>
        <begin position="238"/>
        <end position="250"/>
    </location>
</feature>
<evidence type="ECO:0008006" key="6">
    <source>
        <dbReference type="Google" id="ProtNLM"/>
    </source>
</evidence>
<reference evidence="4 5" key="1">
    <citation type="journal article" date="2012" name="PLoS Pathog.">
        <title>Comparative pathogenomics reveals horizontally acquired novel virulence genes in fungi infecting cereal hosts.</title>
        <authorList>
            <person name="Gardiner D.M."/>
            <person name="McDonald M.C."/>
            <person name="Covarelli L."/>
            <person name="Solomon P.S."/>
            <person name="Rusu A.G."/>
            <person name="Marshall M."/>
            <person name="Kazan K."/>
            <person name="Chakraborty S."/>
            <person name="McDonald B.A."/>
            <person name="Manners J.M."/>
        </authorList>
    </citation>
    <scope>NUCLEOTIDE SEQUENCE [LARGE SCALE GENOMIC DNA]</scope>
    <source>
        <strain evidence="4 5">CS3096</strain>
    </source>
</reference>
<dbReference type="Proteomes" id="UP000007978">
    <property type="component" value="Chromosome 2"/>
</dbReference>
<keyword evidence="5" id="KW-1185">Reference proteome</keyword>
<feature type="region of interest" description="Disordered" evidence="1">
    <location>
        <begin position="194"/>
        <end position="256"/>
    </location>
</feature>
<evidence type="ECO:0000313" key="4">
    <source>
        <dbReference type="EMBL" id="EKJ72282.1"/>
    </source>
</evidence>
<feature type="signal peptide" evidence="3">
    <location>
        <begin position="1"/>
        <end position="17"/>
    </location>
</feature>
<evidence type="ECO:0000313" key="5">
    <source>
        <dbReference type="Proteomes" id="UP000007978"/>
    </source>
</evidence>
<protein>
    <recommendedName>
        <fullName evidence="6">Extracellular membrane protein CFEM domain-containing protein</fullName>
    </recommendedName>
</protein>
<dbReference type="GeneID" id="20366129"/>
<evidence type="ECO:0000256" key="3">
    <source>
        <dbReference type="SAM" id="SignalP"/>
    </source>
</evidence>